<evidence type="ECO:0000313" key="3">
    <source>
        <dbReference type="WBParaSite" id="nRc.2.0.1.t18955-RA"/>
    </source>
</evidence>
<keyword evidence="1" id="KW-1133">Transmembrane helix</keyword>
<sequence>MGGGGGGSPLPPPDLRRIRASKMDINPLNNVILDQRIDIPITKHFEQYPVNDFRKDFFTSDVHKIYHIHFIIGLLTSIASSKGTFKNIFFRRVGNKNLRIFVVQGMVPCLCVYQKTACAIVMLYLLSRQKELSAIIYCWELEGKISRYMR</sequence>
<proteinExistence type="predicted"/>
<dbReference type="WBParaSite" id="nRc.2.0.1.t18955-RA">
    <property type="protein sequence ID" value="nRc.2.0.1.t18955-RA"/>
    <property type="gene ID" value="nRc.2.0.1.g18955"/>
</dbReference>
<keyword evidence="1" id="KW-0472">Membrane</keyword>
<organism evidence="2 3">
    <name type="scientific">Romanomermis culicivorax</name>
    <name type="common">Nematode worm</name>
    <dbReference type="NCBI Taxonomy" id="13658"/>
    <lineage>
        <taxon>Eukaryota</taxon>
        <taxon>Metazoa</taxon>
        <taxon>Ecdysozoa</taxon>
        <taxon>Nematoda</taxon>
        <taxon>Enoplea</taxon>
        <taxon>Dorylaimia</taxon>
        <taxon>Mermithida</taxon>
        <taxon>Mermithoidea</taxon>
        <taxon>Mermithidae</taxon>
        <taxon>Romanomermis</taxon>
    </lineage>
</organism>
<evidence type="ECO:0000313" key="2">
    <source>
        <dbReference type="Proteomes" id="UP000887565"/>
    </source>
</evidence>
<protein>
    <submittedName>
        <fullName evidence="3">Uncharacterized protein</fullName>
    </submittedName>
</protein>
<name>A0A915IXY5_ROMCU</name>
<evidence type="ECO:0000256" key="1">
    <source>
        <dbReference type="SAM" id="Phobius"/>
    </source>
</evidence>
<dbReference type="AlphaFoldDB" id="A0A915IXY5"/>
<keyword evidence="2" id="KW-1185">Reference proteome</keyword>
<keyword evidence="1" id="KW-0812">Transmembrane</keyword>
<reference evidence="3" key="1">
    <citation type="submission" date="2022-11" db="UniProtKB">
        <authorList>
            <consortium name="WormBaseParasite"/>
        </authorList>
    </citation>
    <scope>IDENTIFICATION</scope>
</reference>
<accession>A0A915IXY5</accession>
<feature type="transmembrane region" description="Helical" evidence="1">
    <location>
        <begin position="65"/>
        <end position="85"/>
    </location>
</feature>
<dbReference type="Proteomes" id="UP000887565">
    <property type="component" value="Unplaced"/>
</dbReference>